<reference evidence="1" key="1">
    <citation type="journal article" date="2014" name="Front. Microbiol.">
        <title>High frequency of phylogenetically diverse reductive dehalogenase-homologous genes in deep subseafloor sedimentary metagenomes.</title>
        <authorList>
            <person name="Kawai M."/>
            <person name="Futagami T."/>
            <person name="Toyoda A."/>
            <person name="Takaki Y."/>
            <person name="Nishi S."/>
            <person name="Hori S."/>
            <person name="Arai W."/>
            <person name="Tsubouchi T."/>
            <person name="Morono Y."/>
            <person name="Uchiyama I."/>
            <person name="Ito T."/>
            <person name="Fujiyama A."/>
            <person name="Inagaki F."/>
            <person name="Takami H."/>
        </authorList>
    </citation>
    <scope>NUCLEOTIDE SEQUENCE</scope>
    <source>
        <strain evidence="1">Expedition CK06-06</strain>
    </source>
</reference>
<feature type="non-terminal residue" evidence="1">
    <location>
        <position position="1"/>
    </location>
</feature>
<dbReference type="AlphaFoldDB" id="X0X9A0"/>
<protein>
    <submittedName>
        <fullName evidence="1">Uncharacterized protein</fullName>
    </submittedName>
</protein>
<dbReference type="EMBL" id="BARS01033053">
    <property type="protein sequence ID" value="GAG21511.1"/>
    <property type="molecule type" value="Genomic_DNA"/>
</dbReference>
<proteinExistence type="predicted"/>
<sequence>AYTSYIFLFDEICNIIHLFYFYNNIYVFFIASVKDNNLFNSLPNFDNYLIYGIYNFFLHNGT</sequence>
<name>X0X9A0_9ZZZZ</name>
<gene>
    <name evidence="1" type="ORF">S01H1_51230</name>
</gene>
<evidence type="ECO:0000313" key="1">
    <source>
        <dbReference type="EMBL" id="GAG21511.1"/>
    </source>
</evidence>
<comment type="caution">
    <text evidence="1">The sequence shown here is derived from an EMBL/GenBank/DDBJ whole genome shotgun (WGS) entry which is preliminary data.</text>
</comment>
<organism evidence="1">
    <name type="scientific">marine sediment metagenome</name>
    <dbReference type="NCBI Taxonomy" id="412755"/>
    <lineage>
        <taxon>unclassified sequences</taxon>
        <taxon>metagenomes</taxon>
        <taxon>ecological metagenomes</taxon>
    </lineage>
</organism>
<accession>X0X9A0</accession>